<dbReference type="Proteomes" id="UP000314294">
    <property type="component" value="Unassembled WGS sequence"/>
</dbReference>
<evidence type="ECO:0000313" key="2">
    <source>
        <dbReference type="EMBL" id="TNN80462.1"/>
    </source>
</evidence>
<comment type="caution">
    <text evidence="2">The sequence shown here is derived from an EMBL/GenBank/DDBJ whole genome shotgun (WGS) entry which is preliminary data.</text>
</comment>
<organism evidence="2 3">
    <name type="scientific">Liparis tanakae</name>
    <name type="common">Tanaka's snailfish</name>
    <dbReference type="NCBI Taxonomy" id="230148"/>
    <lineage>
        <taxon>Eukaryota</taxon>
        <taxon>Metazoa</taxon>
        <taxon>Chordata</taxon>
        <taxon>Craniata</taxon>
        <taxon>Vertebrata</taxon>
        <taxon>Euteleostomi</taxon>
        <taxon>Actinopterygii</taxon>
        <taxon>Neopterygii</taxon>
        <taxon>Teleostei</taxon>
        <taxon>Neoteleostei</taxon>
        <taxon>Acanthomorphata</taxon>
        <taxon>Eupercaria</taxon>
        <taxon>Perciformes</taxon>
        <taxon>Cottioidei</taxon>
        <taxon>Cottales</taxon>
        <taxon>Liparidae</taxon>
        <taxon>Liparis</taxon>
    </lineage>
</organism>
<gene>
    <name evidence="2" type="ORF">EYF80_009201</name>
</gene>
<feature type="compositionally biased region" description="Basic and acidic residues" evidence="1">
    <location>
        <begin position="91"/>
        <end position="101"/>
    </location>
</feature>
<dbReference type="EMBL" id="SRLO01000054">
    <property type="protein sequence ID" value="TNN80462.1"/>
    <property type="molecule type" value="Genomic_DNA"/>
</dbReference>
<evidence type="ECO:0000256" key="1">
    <source>
        <dbReference type="SAM" id="MobiDB-lite"/>
    </source>
</evidence>
<feature type="region of interest" description="Disordered" evidence="1">
    <location>
        <begin position="63"/>
        <end position="108"/>
    </location>
</feature>
<name>A0A4Z2IT30_9TELE</name>
<accession>A0A4Z2IT30</accession>
<protein>
    <submittedName>
        <fullName evidence="2">Uncharacterized protein</fullName>
    </submittedName>
</protein>
<evidence type="ECO:0000313" key="3">
    <source>
        <dbReference type="Proteomes" id="UP000314294"/>
    </source>
</evidence>
<dbReference type="AlphaFoldDB" id="A0A4Z2IT30"/>
<proteinExistence type="predicted"/>
<sequence length="108" mass="11632">MKVQREKLPHCLYQALPFNYTSSGQQALSLSLQRSGQHHGQLPGPACDGLRLKSDAYQLLLSPGIKSTTRGRGPGHSQSLSPRGHALRATADGKGRPKDENMGMLGLD</sequence>
<keyword evidence="3" id="KW-1185">Reference proteome</keyword>
<reference evidence="2 3" key="1">
    <citation type="submission" date="2019-03" db="EMBL/GenBank/DDBJ databases">
        <title>First draft genome of Liparis tanakae, snailfish: a comprehensive survey of snailfish specific genes.</title>
        <authorList>
            <person name="Kim W."/>
            <person name="Song I."/>
            <person name="Jeong J.-H."/>
            <person name="Kim D."/>
            <person name="Kim S."/>
            <person name="Ryu S."/>
            <person name="Song J.Y."/>
            <person name="Lee S.K."/>
        </authorList>
    </citation>
    <scope>NUCLEOTIDE SEQUENCE [LARGE SCALE GENOMIC DNA]</scope>
    <source>
        <tissue evidence="2">Muscle</tissue>
    </source>
</reference>
<feature type="compositionally biased region" description="Polar residues" evidence="1">
    <location>
        <begin position="65"/>
        <end position="81"/>
    </location>
</feature>